<evidence type="ECO:0000313" key="3">
    <source>
        <dbReference type="Proteomes" id="UP000486351"/>
    </source>
</evidence>
<sequence length="288" mass="32018">MAEARVLNPDISATTEAFGAYKVSATTQSSGLDDGAAPASLCYERRRREKKKAEKEALKTQVQQYEVQLELLRLRQPIRQVRDTEAKWGGVQAATAEEDKRHKAEELNRQLRGLIAQHLSTAGTFKNLLTQNSDLAERAQSVLNFVFDSSSMFKEDTDSLRSLATAASLKYQDPLGGPCFELLSSTPLACNFTMAVHFLWKMMVGKEVFGPDAACYTMKTQQWTQSSAEMVHSFDLNTPDAPDSRRCDAAAQIRRSEPYCVGMDVYDGARRNPVLRVSKEGLGHKTAL</sequence>
<dbReference type="AlphaFoldDB" id="A0A6G0RQM5"/>
<proteinExistence type="predicted"/>
<evidence type="ECO:0000256" key="1">
    <source>
        <dbReference type="SAM" id="Coils"/>
    </source>
</evidence>
<name>A0A6G0RQM5_9STRA</name>
<protein>
    <submittedName>
        <fullName evidence="2">Uncharacterized protein</fullName>
    </submittedName>
</protein>
<feature type="coiled-coil region" evidence="1">
    <location>
        <begin position="43"/>
        <end position="117"/>
    </location>
</feature>
<gene>
    <name evidence="2" type="ORF">PF008_g11528</name>
</gene>
<reference evidence="2 3" key="1">
    <citation type="submission" date="2018-09" db="EMBL/GenBank/DDBJ databases">
        <title>Genomic investigation of the strawberry pathogen Phytophthora fragariae indicates pathogenicity is determined by transcriptional variation in three key races.</title>
        <authorList>
            <person name="Adams T.M."/>
            <person name="Armitage A.D."/>
            <person name="Sobczyk M.K."/>
            <person name="Bates H.J."/>
            <person name="Dunwell J.M."/>
            <person name="Nellist C.F."/>
            <person name="Harrison R.J."/>
        </authorList>
    </citation>
    <scope>NUCLEOTIDE SEQUENCE [LARGE SCALE GENOMIC DNA]</scope>
    <source>
        <strain evidence="2 3">NOV-77</strain>
    </source>
</reference>
<evidence type="ECO:0000313" key="2">
    <source>
        <dbReference type="EMBL" id="KAE9339539.1"/>
    </source>
</evidence>
<accession>A0A6G0RQM5</accession>
<comment type="caution">
    <text evidence="2">The sequence shown here is derived from an EMBL/GenBank/DDBJ whole genome shotgun (WGS) entry which is preliminary data.</text>
</comment>
<keyword evidence="1" id="KW-0175">Coiled coil</keyword>
<dbReference type="Proteomes" id="UP000486351">
    <property type="component" value="Unassembled WGS sequence"/>
</dbReference>
<organism evidence="2 3">
    <name type="scientific">Phytophthora fragariae</name>
    <dbReference type="NCBI Taxonomy" id="53985"/>
    <lineage>
        <taxon>Eukaryota</taxon>
        <taxon>Sar</taxon>
        <taxon>Stramenopiles</taxon>
        <taxon>Oomycota</taxon>
        <taxon>Peronosporomycetes</taxon>
        <taxon>Peronosporales</taxon>
        <taxon>Peronosporaceae</taxon>
        <taxon>Phytophthora</taxon>
    </lineage>
</organism>
<dbReference type="EMBL" id="QXFY01000619">
    <property type="protein sequence ID" value="KAE9339539.1"/>
    <property type="molecule type" value="Genomic_DNA"/>
</dbReference>